<dbReference type="OrthoDB" id="331948at2759"/>
<comment type="domain">
    <text evidence="8">The DHHC domain is required for palmitoyltransferase activity.</text>
</comment>
<dbReference type="PANTHER" id="PTHR12246">
    <property type="entry name" value="PALMITOYLTRANSFERASE ZDHHC16"/>
    <property type="match status" value="1"/>
</dbReference>
<feature type="transmembrane region" description="Helical" evidence="8">
    <location>
        <begin position="60"/>
        <end position="79"/>
    </location>
</feature>
<feature type="transmembrane region" description="Helical" evidence="8">
    <location>
        <begin position="176"/>
        <end position="196"/>
    </location>
</feature>
<dbReference type="FunCoup" id="A0A2V0PIV6">
    <property type="interactions" value="1622"/>
</dbReference>
<organism evidence="10 11">
    <name type="scientific">Raphidocelis subcapitata</name>
    <dbReference type="NCBI Taxonomy" id="307507"/>
    <lineage>
        <taxon>Eukaryota</taxon>
        <taxon>Viridiplantae</taxon>
        <taxon>Chlorophyta</taxon>
        <taxon>core chlorophytes</taxon>
        <taxon>Chlorophyceae</taxon>
        <taxon>CS clade</taxon>
        <taxon>Sphaeropleales</taxon>
        <taxon>Selenastraceae</taxon>
        <taxon>Raphidocelis</taxon>
    </lineage>
</organism>
<evidence type="ECO:0000256" key="7">
    <source>
        <dbReference type="ARBA" id="ARBA00023315"/>
    </source>
</evidence>
<dbReference type="InParanoid" id="A0A2V0PIV6"/>
<evidence type="ECO:0000256" key="3">
    <source>
        <dbReference type="ARBA" id="ARBA00022679"/>
    </source>
</evidence>
<feature type="transmembrane region" description="Helical" evidence="8">
    <location>
        <begin position="20"/>
        <end position="40"/>
    </location>
</feature>
<dbReference type="AlphaFoldDB" id="A0A2V0PIV6"/>
<gene>
    <name evidence="10" type="ORF">Rsub_12441</name>
</gene>
<keyword evidence="6 8" id="KW-0472">Membrane</keyword>
<dbReference type="EC" id="2.3.1.225" evidence="8"/>
<keyword evidence="11" id="KW-1185">Reference proteome</keyword>
<evidence type="ECO:0000259" key="9">
    <source>
        <dbReference type="Pfam" id="PF01529"/>
    </source>
</evidence>
<feature type="domain" description="Palmitoyltransferase DHHC" evidence="9">
    <location>
        <begin position="126"/>
        <end position="248"/>
    </location>
</feature>
<evidence type="ECO:0000256" key="6">
    <source>
        <dbReference type="ARBA" id="ARBA00023136"/>
    </source>
</evidence>
<dbReference type="InterPro" id="IPR039859">
    <property type="entry name" value="PFA4/ZDH16/20/ERF2-like"/>
</dbReference>
<evidence type="ECO:0000256" key="4">
    <source>
        <dbReference type="ARBA" id="ARBA00022692"/>
    </source>
</evidence>
<evidence type="ECO:0000313" key="10">
    <source>
        <dbReference type="EMBL" id="GBF99728.1"/>
    </source>
</evidence>
<evidence type="ECO:0000256" key="2">
    <source>
        <dbReference type="ARBA" id="ARBA00008574"/>
    </source>
</evidence>
<comment type="catalytic activity">
    <reaction evidence="8">
        <text>L-cysteinyl-[protein] + hexadecanoyl-CoA = S-hexadecanoyl-L-cysteinyl-[protein] + CoA</text>
        <dbReference type="Rhea" id="RHEA:36683"/>
        <dbReference type="Rhea" id="RHEA-COMP:10131"/>
        <dbReference type="Rhea" id="RHEA-COMP:11032"/>
        <dbReference type="ChEBI" id="CHEBI:29950"/>
        <dbReference type="ChEBI" id="CHEBI:57287"/>
        <dbReference type="ChEBI" id="CHEBI:57379"/>
        <dbReference type="ChEBI" id="CHEBI:74151"/>
        <dbReference type="EC" id="2.3.1.225"/>
    </reaction>
</comment>
<dbReference type="Pfam" id="PF01529">
    <property type="entry name" value="DHHC"/>
    <property type="match status" value="1"/>
</dbReference>
<dbReference type="PROSITE" id="PS50216">
    <property type="entry name" value="DHHC"/>
    <property type="match status" value="1"/>
</dbReference>
<proteinExistence type="inferred from homology"/>
<keyword evidence="4 8" id="KW-0812">Transmembrane</keyword>
<dbReference type="EMBL" id="BDRX01000170">
    <property type="protein sequence ID" value="GBF99728.1"/>
    <property type="molecule type" value="Genomic_DNA"/>
</dbReference>
<protein>
    <recommendedName>
        <fullName evidence="8">S-acyltransferase</fullName>
        <ecNumber evidence="8">2.3.1.225</ecNumber>
    </recommendedName>
    <alternativeName>
        <fullName evidence="8">Palmitoyltransferase</fullName>
    </alternativeName>
</protein>
<evidence type="ECO:0000256" key="5">
    <source>
        <dbReference type="ARBA" id="ARBA00022989"/>
    </source>
</evidence>
<keyword evidence="5 8" id="KW-1133">Transmembrane helix</keyword>
<comment type="similarity">
    <text evidence="2 8">Belongs to the DHHC palmitoyltransferase family.</text>
</comment>
<evidence type="ECO:0000256" key="1">
    <source>
        <dbReference type="ARBA" id="ARBA00004141"/>
    </source>
</evidence>
<reference evidence="10 11" key="1">
    <citation type="journal article" date="2018" name="Sci. Rep.">
        <title>Raphidocelis subcapitata (=Pseudokirchneriella subcapitata) provides an insight into genome evolution and environmental adaptations in the Sphaeropleales.</title>
        <authorList>
            <person name="Suzuki S."/>
            <person name="Yamaguchi H."/>
            <person name="Nakajima N."/>
            <person name="Kawachi M."/>
        </authorList>
    </citation>
    <scope>NUCLEOTIDE SEQUENCE [LARGE SCALE GENOMIC DNA]</scope>
    <source>
        <strain evidence="10 11">NIES-35</strain>
    </source>
</reference>
<dbReference type="STRING" id="307507.A0A2V0PIV6"/>
<accession>A0A2V0PIV6</accession>
<evidence type="ECO:0000256" key="8">
    <source>
        <dbReference type="RuleBase" id="RU079119"/>
    </source>
</evidence>
<dbReference type="InterPro" id="IPR001594">
    <property type="entry name" value="Palmitoyltrfase_DHHC"/>
</dbReference>
<comment type="subcellular location">
    <subcellularLocation>
        <location evidence="1">Membrane</location>
        <topology evidence="1">Multi-pass membrane protein</topology>
    </subcellularLocation>
</comment>
<evidence type="ECO:0000313" key="11">
    <source>
        <dbReference type="Proteomes" id="UP000247498"/>
    </source>
</evidence>
<sequence length="304" mass="33539">MGWESVAYLNCFRLCKCLRAVGNVMVLFVLGLVGLSWYAVVPAHYGRTLASGPPAAAAGSFLAIAVFTLLAAMSVWSYLTCVTTNPGYVPEGWMPFPDEASAQSELDRIAAAGPYGAPSDKSDPRRPRFCKHCRAWKPERAHHCSVSGRCVLRMDHYCIWVVNCVGLLNYKFFLQFLAYTLLASLLAVALLVKPVVDFFAGRVADFGAPTAFVVVMLDGAFAAALLGFLAMHAQLVSHACTTIEMYEKERPTPWPYDRGTRRNWEEVMGRSKLSWLLPRHTPEERQHMLDSCLGQRLLSGAGAV</sequence>
<keyword evidence="3 8" id="KW-0808">Transferase</keyword>
<keyword evidence="7 8" id="KW-0012">Acyltransferase</keyword>
<name>A0A2V0PIV6_9CHLO</name>
<dbReference type="Proteomes" id="UP000247498">
    <property type="component" value="Unassembled WGS sequence"/>
</dbReference>
<dbReference type="GO" id="GO:0016020">
    <property type="term" value="C:membrane"/>
    <property type="evidence" value="ECO:0007669"/>
    <property type="project" value="UniProtKB-SubCell"/>
</dbReference>
<comment type="caution">
    <text evidence="10">The sequence shown here is derived from an EMBL/GenBank/DDBJ whole genome shotgun (WGS) entry which is preliminary data.</text>
</comment>
<dbReference type="GO" id="GO:0019706">
    <property type="term" value="F:protein-cysteine S-palmitoyltransferase activity"/>
    <property type="evidence" value="ECO:0007669"/>
    <property type="project" value="UniProtKB-EC"/>
</dbReference>
<feature type="transmembrane region" description="Helical" evidence="8">
    <location>
        <begin position="208"/>
        <end position="229"/>
    </location>
</feature>